<evidence type="ECO:0000313" key="7">
    <source>
        <dbReference type="EMBL" id="KAK9666080.1"/>
    </source>
</evidence>
<reference evidence="7" key="1">
    <citation type="submission" date="2024-03" db="EMBL/GenBank/DDBJ databases">
        <title>WGS assembly of Saponaria officinalis var. Norfolk2.</title>
        <authorList>
            <person name="Jenkins J."/>
            <person name="Shu S."/>
            <person name="Grimwood J."/>
            <person name="Barry K."/>
            <person name="Goodstein D."/>
            <person name="Schmutz J."/>
            <person name="Leebens-Mack J."/>
            <person name="Osbourn A."/>
        </authorList>
    </citation>
    <scope>NUCLEOTIDE SEQUENCE [LARGE SCALE GENOMIC DNA]</scope>
    <source>
        <strain evidence="7">JIC</strain>
    </source>
</reference>
<evidence type="ECO:0000256" key="5">
    <source>
        <dbReference type="SAM" id="Phobius"/>
    </source>
</evidence>
<feature type="transmembrane region" description="Helical" evidence="5">
    <location>
        <begin position="41"/>
        <end position="64"/>
    </location>
</feature>
<feature type="transmembrane region" description="Helical" evidence="5">
    <location>
        <begin position="12"/>
        <end position="29"/>
    </location>
</feature>
<dbReference type="PANTHER" id="PTHR47652">
    <property type="entry name" value="MITOCHONDRIAL IMPORT INNER MEMBRANE TRANSLOCASE SUBUNIT TIM44"/>
    <property type="match status" value="1"/>
</dbReference>
<evidence type="ECO:0000259" key="6">
    <source>
        <dbReference type="Pfam" id="PF13664"/>
    </source>
</evidence>
<comment type="subcellular location">
    <subcellularLocation>
        <location evidence="1">Membrane</location>
    </subcellularLocation>
</comment>
<proteinExistence type="predicted"/>
<gene>
    <name evidence="7" type="ORF">RND81_14G159100</name>
</gene>
<dbReference type="AlphaFoldDB" id="A0AAW1GNM6"/>
<feature type="domain" description="TMEM205-like" evidence="6">
    <location>
        <begin position="6"/>
        <end position="58"/>
    </location>
</feature>
<dbReference type="EMBL" id="JBDFQZ010000014">
    <property type="protein sequence ID" value="KAK9666080.1"/>
    <property type="molecule type" value="Genomic_DNA"/>
</dbReference>
<organism evidence="7 8">
    <name type="scientific">Saponaria officinalis</name>
    <name type="common">Common soapwort</name>
    <name type="synonym">Lychnis saponaria</name>
    <dbReference type="NCBI Taxonomy" id="3572"/>
    <lineage>
        <taxon>Eukaryota</taxon>
        <taxon>Viridiplantae</taxon>
        <taxon>Streptophyta</taxon>
        <taxon>Embryophyta</taxon>
        <taxon>Tracheophyta</taxon>
        <taxon>Spermatophyta</taxon>
        <taxon>Magnoliopsida</taxon>
        <taxon>eudicotyledons</taxon>
        <taxon>Gunneridae</taxon>
        <taxon>Pentapetalae</taxon>
        <taxon>Caryophyllales</taxon>
        <taxon>Caryophyllaceae</taxon>
        <taxon>Caryophylleae</taxon>
        <taxon>Saponaria</taxon>
    </lineage>
</organism>
<keyword evidence="2 5" id="KW-0812">Transmembrane</keyword>
<protein>
    <recommendedName>
        <fullName evidence="6">TMEM205-like domain-containing protein</fullName>
    </recommendedName>
</protein>
<accession>A0AAW1GNM6</accession>
<evidence type="ECO:0000256" key="2">
    <source>
        <dbReference type="ARBA" id="ARBA00022692"/>
    </source>
</evidence>
<evidence type="ECO:0000313" key="8">
    <source>
        <dbReference type="Proteomes" id="UP001443914"/>
    </source>
</evidence>
<name>A0AAW1GNM6_SAPOF</name>
<dbReference type="PANTHER" id="PTHR47652:SF3">
    <property type="entry name" value="MITOCHONDRIAL IMPORT INNER MEMBRANE TRANSLOCASE SUBUNIT TIM44"/>
    <property type="match status" value="1"/>
</dbReference>
<dbReference type="Proteomes" id="UP001443914">
    <property type="component" value="Unassembled WGS sequence"/>
</dbReference>
<dbReference type="Pfam" id="PF13664">
    <property type="entry name" value="DUF4149"/>
    <property type="match status" value="1"/>
</dbReference>
<evidence type="ECO:0000256" key="1">
    <source>
        <dbReference type="ARBA" id="ARBA00004370"/>
    </source>
</evidence>
<sequence>MNLMGFGMGYGMWVWVTFTMSYVLGWVLGREQFGVVQSKVYLTYFRFNRLIWIFFIFLEFCWVFF</sequence>
<evidence type="ECO:0000256" key="3">
    <source>
        <dbReference type="ARBA" id="ARBA00022989"/>
    </source>
</evidence>
<dbReference type="InterPro" id="IPR025423">
    <property type="entry name" value="TMEM205-like"/>
</dbReference>
<comment type="caution">
    <text evidence="7">The sequence shown here is derived from an EMBL/GenBank/DDBJ whole genome shotgun (WGS) entry which is preliminary data.</text>
</comment>
<keyword evidence="3 5" id="KW-1133">Transmembrane helix</keyword>
<keyword evidence="4 5" id="KW-0472">Membrane</keyword>
<keyword evidence="8" id="KW-1185">Reference proteome</keyword>
<evidence type="ECO:0000256" key="4">
    <source>
        <dbReference type="ARBA" id="ARBA00023136"/>
    </source>
</evidence>
<dbReference type="GO" id="GO:0016020">
    <property type="term" value="C:membrane"/>
    <property type="evidence" value="ECO:0007669"/>
    <property type="project" value="UniProtKB-SubCell"/>
</dbReference>